<dbReference type="PROSITE" id="PS01358">
    <property type="entry name" value="ZF_RANBP2_1"/>
    <property type="match status" value="1"/>
</dbReference>
<dbReference type="Pfam" id="PF13240">
    <property type="entry name" value="Zn_Ribbon_1"/>
    <property type="match status" value="1"/>
</dbReference>
<evidence type="ECO:0000313" key="7">
    <source>
        <dbReference type="EMBL" id="MUM64351.1"/>
    </source>
</evidence>
<keyword evidence="3" id="KW-0862">Zinc</keyword>
<dbReference type="PROSITE" id="PS50199">
    <property type="entry name" value="ZF_RANBP2_2"/>
    <property type="match status" value="1"/>
</dbReference>
<organism evidence="7 8">
    <name type="scientific">Acidianus infernus</name>
    <dbReference type="NCBI Taxonomy" id="12915"/>
    <lineage>
        <taxon>Archaea</taxon>
        <taxon>Thermoproteota</taxon>
        <taxon>Thermoprotei</taxon>
        <taxon>Sulfolobales</taxon>
        <taxon>Sulfolobaceae</taxon>
        <taxon>Acidianus</taxon>
    </lineage>
</organism>
<dbReference type="InterPro" id="IPR001876">
    <property type="entry name" value="Znf_RanBP2"/>
</dbReference>
<evidence type="ECO:0000259" key="5">
    <source>
        <dbReference type="PROSITE" id="PS50006"/>
    </source>
</evidence>
<feature type="domain" description="RanBP2-type" evidence="6">
    <location>
        <begin position="1"/>
        <end position="28"/>
    </location>
</feature>
<dbReference type="PROSITE" id="PS50006">
    <property type="entry name" value="FHA_DOMAIN"/>
    <property type="match status" value="1"/>
</dbReference>
<proteinExistence type="predicted"/>
<dbReference type="InterPro" id="IPR050923">
    <property type="entry name" value="Cell_Proc_Reg/RNA_Proc"/>
</dbReference>
<comment type="caution">
    <text evidence="7">The sequence shown here is derived from an EMBL/GenBank/DDBJ whole genome shotgun (WGS) entry which is preliminary data.</text>
</comment>
<dbReference type="Pfam" id="PF00498">
    <property type="entry name" value="FHA"/>
    <property type="match status" value="1"/>
</dbReference>
<dbReference type="GO" id="GO:0008270">
    <property type="term" value="F:zinc ion binding"/>
    <property type="evidence" value="ECO:0007669"/>
    <property type="project" value="UniProtKB-KW"/>
</dbReference>
<sequence>MTWKCPVCGYENLDDALFCIQCGTKKPDNIQQLTVPQQVTEQSSQSANQTTQAPKEQSIQQPTILESQSAQANNDQNQSSQQGTLQATQATASQSLQSVQNAQQVLQTQASTGKYYIIFIATPVSALNKSKLPLDFDVFESISIGRSPENVIVIPDPEISRRHAIISLEKDKLYIEDLNSTNGTYIYDGKIFQPIKGKQEIRPGSIIKLGSNTMLKIVIE</sequence>
<dbReference type="EMBL" id="WFIY01000004">
    <property type="protein sequence ID" value="MUM64351.1"/>
    <property type="molecule type" value="Genomic_DNA"/>
</dbReference>
<feature type="region of interest" description="Disordered" evidence="4">
    <location>
        <begin position="35"/>
        <end position="61"/>
    </location>
</feature>
<feature type="domain" description="FHA" evidence="5">
    <location>
        <begin position="142"/>
        <end position="191"/>
    </location>
</feature>
<evidence type="ECO:0000259" key="6">
    <source>
        <dbReference type="PROSITE" id="PS50199"/>
    </source>
</evidence>
<dbReference type="RefSeq" id="WP_155862843.1">
    <property type="nucleotide sequence ID" value="NZ_WFIY01000004.1"/>
</dbReference>
<dbReference type="AlphaFoldDB" id="A0A6A9QAX2"/>
<evidence type="ECO:0000256" key="3">
    <source>
        <dbReference type="ARBA" id="ARBA00022833"/>
    </source>
</evidence>
<dbReference type="SUPFAM" id="SSF49879">
    <property type="entry name" value="SMAD/FHA domain"/>
    <property type="match status" value="1"/>
</dbReference>
<dbReference type="PANTHER" id="PTHR23308">
    <property type="entry name" value="NUCLEAR INHIBITOR OF PROTEIN PHOSPHATASE-1"/>
    <property type="match status" value="1"/>
</dbReference>
<dbReference type="OrthoDB" id="26617at2157"/>
<dbReference type="InterPro" id="IPR000253">
    <property type="entry name" value="FHA_dom"/>
</dbReference>
<keyword evidence="2" id="KW-0863">Zinc-finger</keyword>
<name>A0A6A9QAX2_ACIIN</name>
<dbReference type="InterPro" id="IPR026870">
    <property type="entry name" value="Zinc_ribbon_dom"/>
</dbReference>
<evidence type="ECO:0000256" key="2">
    <source>
        <dbReference type="ARBA" id="ARBA00022771"/>
    </source>
</evidence>
<evidence type="ECO:0000256" key="1">
    <source>
        <dbReference type="ARBA" id="ARBA00022723"/>
    </source>
</evidence>
<reference evidence="7 8" key="1">
    <citation type="submission" date="2019-10" db="EMBL/GenBank/DDBJ databases">
        <title>Genome Sequences from Six Type Strain Members of the Archaeal Family Sulfolobaceae: Acidianus ambivalens, Acidianus infernus, Metallosphaera prunae, Stygiolobus azoricus, Sulfolobus metallicus, and Sulfurisphaera ohwakuensis.</title>
        <authorList>
            <person name="Counts J.A."/>
            <person name="Kelly R.M."/>
        </authorList>
    </citation>
    <scope>NUCLEOTIDE SEQUENCE [LARGE SCALE GENOMIC DNA]</scope>
    <source>
        <strain evidence="7 8">DSM 3191</strain>
    </source>
</reference>
<protein>
    <submittedName>
        <fullName evidence="7">FHA domain-containing protein</fullName>
    </submittedName>
</protein>
<keyword evidence="8" id="KW-1185">Reference proteome</keyword>
<keyword evidence="1" id="KW-0479">Metal-binding</keyword>
<dbReference type="Gene3D" id="4.10.1060.10">
    <property type="entry name" value="Zinc finger, RanBP2-type"/>
    <property type="match status" value="1"/>
</dbReference>
<feature type="compositionally biased region" description="Low complexity" evidence="4">
    <location>
        <begin position="42"/>
        <end position="53"/>
    </location>
</feature>
<dbReference type="CDD" id="cd22680">
    <property type="entry name" value="FHA_ArnA-like"/>
    <property type="match status" value="1"/>
</dbReference>
<accession>A0A6A9QAX2</accession>
<dbReference type="Proteomes" id="UP000440125">
    <property type="component" value="Unassembled WGS sequence"/>
</dbReference>
<dbReference type="InterPro" id="IPR008984">
    <property type="entry name" value="SMAD_FHA_dom_sf"/>
</dbReference>
<dbReference type="Gene3D" id="2.60.200.20">
    <property type="match status" value="1"/>
</dbReference>
<evidence type="ECO:0000313" key="8">
    <source>
        <dbReference type="Proteomes" id="UP000440125"/>
    </source>
</evidence>
<dbReference type="SMART" id="SM00240">
    <property type="entry name" value="FHA"/>
    <property type="match status" value="1"/>
</dbReference>
<gene>
    <name evidence="7" type="ORF">D1867_03590</name>
</gene>
<evidence type="ECO:0000256" key="4">
    <source>
        <dbReference type="SAM" id="MobiDB-lite"/>
    </source>
</evidence>